<name>A0A1M5D7W7_9BACT</name>
<dbReference type="RefSeq" id="WP_073044229.1">
    <property type="nucleotide sequence ID" value="NZ_FQUO01000010.1"/>
</dbReference>
<keyword evidence="1 2" id="KW-0808">Transferase</keyword>
<dbReference type="SUPFAM" id="SSF53756">
    <property type="entry name" value="UDP-Glycosyltransferase/glycogen phosphorylase"/>
    <property type="match status" value="1"/>
</dbReference>
<dbReference type="Pfam" id="PF13692">
    <property type="entry name" value="Glyco_trans_1_4"/>
    <property type="match status" value="1"/>
</dbReference>
<dbReference type="PANTHER" id="PTHR46401:SF2">
    <property type="entry name" value="GLYCOSYLTRANSFERASE WBBK-RELATED"/>
    <property type="match status" value="1"/>
</dbReference>
<sequence>MTVVLFALLEPGEVAGGREGWPEQLVTLFTRNDAPAKLVLFTYDSHHAASAHERLQVVVLQRPRFFWSRYRQHRALRAQVAELKADRVLFYGISSYVAGMAKPALILTADDFRKKRVLQLRKKAFAGLPVFVANKQARENVLGLTGNKQPVTVVYGCLPGRSVVELDTQLVKDRFTAGAEYFLYQGALSQKAELINLLKAFSRFKRRQKSGWKLVLVPGKPEPLKDLEDLLATYKYREDVVLVAAPAPEVVESLFAAAWCFVYPSLPGYTPNPLLQALAWQLPLIATNACKEWVGAAGLYFEPGDEVALADHLMYIYKDEGLHQRLREAALAEQVKFSWQPLLY</sequence>
<accession>A0A1M5D7W7</accession>
<dbReference type="Proteomes" id="UP000184368">
    <property type="component" value="Unassembled WGS sequence"/>
</dbReference>
<proteinExistence type="predicted"/>
<dbReference type="AlphaFoldDB" id="A0A1M5D7W7"/>
<dbReference type="OrthoDB" id="9801609at2"/>
<dbReference type="GO" id="GO:0009103">
    <property type="term" value="P:lipopolysaccharide biosynthetic process"/>
    <property type="evidence" value="ECO:0007669"/>
    <property type="project" value="TreeGrafter"/>
</dbReference>
<organism evidence="2 3">
    <name type="scientific">Cnuella takakiae</name>
    <dbReference type="NCBI Taxonomy" id="1302690"/>
    <lineage>
        <taxon>Bacteria</taxon>
        <taxon>Pseudomonadati</taxon>
        <taxon>Bacteroidota</taxon>
        <taxon>Chitinophagia</taxon>
        <taxon>Chitinophagales</taxon>
        <taxon>Chitinophagaceae</taxon>
        <taxon>Cnuella</taxon>
    </lineage>
</organism>
<dbReference type="Gene3D" id="3.40.50.2000">
    <property type="entry name" value="Glycogen Phosphorylase B"/>
    <property type="match status" value="2"/>
</dbReference>
<evidence type="ECO:0000313" key="3">
    <source>
        <dbReference type="Proteomes" id="UP000184368"/>
    </source>
</evidence>
<gene>
    <name evidence="2" type="ORF">SAMN05444008_110102</name>
</gene>
<dbReference type="CDD" id="cd03801">
    <property type="entry name" value="GT4_PimA-like"/>
    <property type="match status" value="1"/>
</dbReference>
<dbReference type="PANTHER" id="PTHR46401">
    <property type="entry name" value="GLYCOSYLTRANSFERASE WBBK-RELATED"/>
    <property type="match status" value="1"/>
</dbReference>
<protein>
    <submittedName>
        <fullName evidence="2">Glycosyl transferases group 1</fullName>
    </submittedName>
</protein>
<dbReference type="GO" id="GO:0016757">
    <property type="term" value="F:glycosyltransferase activity"/>
    <property type="evidence" value="ECO:0007669"/>
    <property type="project" value="TreeGrafter"/>
</dbReference>
<reference evidence="2 3" key="1">
    <citation type="submission" date="2016-11" db="EMBL/GenBank/DDBJ databases">
        <authorList>
            <person name="Jaros S."/>
            <person name="Januszkiewicz K."/>
            <person name="Wedrychowicz H."/>
        </authorList>
    </citation>
    <scope>NUCLEOTIDE SEQUENCE [LARGE SCALE GENOMIC DNA]</scope>
    <source>
        <strain evidence="2 3">DSM 26897</strain>
    </source>
</reference>
<dbReference type="STRING" id="1302690.BUE76_20965"/>
<evidence type="ECO:0000256" key="1">
    <source>
        <dbReference type="ARBA" id="ARBA00022679"/>
    </source>
</evidence>
<dbReference type="EMBL" id="FQUO01000010">
    <property type="protein sequence ID" value="SHF62762.1"/>
    <property type="molecule type" value="Genomic_DNA"/>
</dbReference>
<keyword evidence="3" id="KW-1185">Reference proteome</keyword>
<evidence type="ECO:0000313" key="2">
    <source>
        <dbReference type="EMBL" id="SHF62762.1"/>
    </source>
</evidence>